<dbReference type="InterPro" id="IPR029058">
    <property type="entry name" value="AB_hydrolase_fold"/>
</dbReference>
<evidence type="ECO:0008006" key="4">
    <source>
        <dbReference type="Google" id="ProtNLM"/>
    </source>
</evidence>
<dbReference type="EMBL" id="CP089984">
    <property type="protein sequence ID" value="WXB18229.1"/>
    <property type="molecule type" value="Genomic_DNA"/>
</dbReference>
<dbReference type="SUPFAM" id="SSF53474">
    <property type="entry name" value="alpha/beta-Hydrolases"/>
    <property type="match status" value="1"/>
</dbReference>
<dbReference type="RefSeq" id="WP_394827871.1">
    <property type="nucleotide sequence ID" value="NZ_CP089984.1"/>
</dbReference>
<feature type="region of interest" description="Disordered" evidence="1">
    <location>
        <begin position="33"/>
        <end position="80"/>
    </location>
</feature>
<feature type="compositionally biased region" description="Low complexity" evidence="1">
    <location>
        <begin position="70"/>
        <end position="80"/>
    </location>
</feature>
<sequence length="381" mass="39203">MTVVLMVAGGAYRLLGKEVQTKVECAASFGGSCGGGGGSAAGSDATGGSGLPPGGVASSSGGSGSGLPPGGVVSSSGGGNPVSSALSWIGDKVGEGIAATGGMMRDLDQWWHSVGEWGPPKSWAEQMGGSTPSSLDNQMAKLANDVYEHDEMNEKIGPPIDGWTRMSDDELAKAGINPTMMHGPNGFHAEAYRNRTGNVVVAIAGTDSFADAMEDMGGAVGMNGQVNQGIDLGRQFKKAFGDNVACTGHSLGGGVCGAMALVNDMPGATFNAMAVNMGQVERGMQYKNLNDLDRRAGNVRAYELKGDPLTGMQNEGPLAVIPNKTVGTQIPIKPVEKTTGNKALDGFGEVMGLDKIYDATHNHSMDTVVEAMDRNPPWIKH</sequence>
<dbReference type="Pfam" id="PF26363">
    <property type="entry name" value="Phospholipase-like"/>
    <property type="match status" value="1"/>
</dbReference>
<dbReference type="Proteomes" id="UP001370348">
    <property type="component" value="Chromosome"/>
</dbReference>
<evidence type="ECO:0000313" key="2">
    <source>
        <dbReference type="EMBL" id="WXB18229.1"/>
    </source>
</evidence>
<name>A0ABZ2M6T8_9BACT</name>
<gene>
    <name evidence="2" type="ORF">LZC94_13315</name>
</gene>
<feature type="compositionally biased region" description="Gly residues" evidence="1">
    <location>
        <begin position="33"/>
        <end position="53"/>
    </location>
</feature>
<reference evidence="2 3" key="1">
    <citation type="submission" date="2021-12" db="EMBL/GenBank/DDBJ databases">
        <title>Discovery of the Pendulisporaceae a myxobacterial family with distinct sporulation behavior and unique specialized metabolism.</title>
        <authorList>
            <person name="Garcia R."/>
            <person name="Popoff A."/>
            <person name="Bader C.D."/>
            <person name="Loehr J."/>
            <person name="Walesch S."/>
            <person name="Walt C."/>
            <person name="Boldt J."/>
            <person name="Bunk B."/>
            <person name="Haeckl F.J.F.P.J."/>
            <person name="Gunesch A.P."/>
            <person name="Birkelbach J."/>
            <person name="Nuebel U."/>
            <person name="Pietschmann T."/>
            <person name="Bach T."/>
            <person name="Mueller R."/>
        </authorList>
    </citation>
    <scope>NUCLEOTIDE SEQUENCE [LARGE SCALE GENOMIC DNA]</scope>
    <source>
        <strain evidence="2 3">MSr11954</strain>
    </source>
</reference>
<evidence type="ECO:0000313" key="3">
    <source>
        <dbReference type="Proteomes" id="UP001370348"/>
    </source>
</evidence>
<dbReference type="Gene3D" id="3.40.50.1820">
    <property type="entry name" value="alpha/beta hydrolase"/>
    <property type="match status" value="1"/>
</dbReference>
<evidence type="ECO:0000256" key="1">
    <source>
        <dbReference type="SAM" id="MobiDB-lite"/>
    </source>
</evidence>
<proteinExistence type="predicted"/>
<keyword evidence="3" id="KW-1185">Reference proteome</keyword>
<protein>
    <recommendedName>
        <fullName evidence="4">Triacylglycerol lipase</fullName>
    </recommendedName>
</protein>
<accession>A0ABZ2M6T8</accession>
<organism evidence="2 3">
    <name type="scientific">Pendulispora albinea</name>
    <dbReference type="NCBI Taxonomy" id="2741071"/>
    <lineage>
        <taxon>Bacteria</taxon>
        <taxon>Pseudomonadati</taxon>
        <taxon>Myxococcota</taxon>
        <taxon>Myxococcia</taxon>
        <taxon>Myxococcales</taxon>
        <taxon>Sorangiineae</taxon>
        <taxon>Pendulisporaceae</taxon>
        <taxon>Pendulispora</taxon>
    </lineage>
</organism>